<dbReference type="AlphaFoldDB" id="A0AA38ID35"/>
<accession>A0AA38ID35</accession>
<reference evidence="1" key="1">
    <citation type="journal article" date="2023" name="G3 (Bethesda)">
        <title>Whole genome assemblies of Zophobas morio and Tenebrio molitor.</title>
        <authorList>
            <person name="Kaur S."/>
            <person name="Stinson S.A."/>
            <person name="diCenzo G.C."/>
        </authorList>
    </citation>
    <scope>NUCLEOTIDE SEQUENCE</scope>
    <source>
        <strain evidence="1">QUZm001</strain>
    </source>
</reference>
<evidence type="ECO:0000313" key="1">
    <source>
        <dbReference type="EMBL" id="KAJ3651794.1"/>
    </source>
</evidence>
<keyword evidence="2" id="KW-1185">Reference proteome</keyword>
<dbReference type="Proteomes" id="UP001168821">
    <property type="component" value="Unassembled WGS sequence"/>
</dbReference>
<sequence>MVTLPSLIPLPLLVQRPDPDLSSFGGQPYRTCGPAYVIQKDVIPDMQCQQHEEDRMLKNIEADLSNKNNVQDPMPPFQSVEQRLIDLTDRKLHPYYKRYMSLPKSDFTETESPQMPFLPYKCKVGPVAPDEIPDILQFNKQLLERKNIFADFKRVELPKQMVVRIVEMQKNKRPTLEKKEEKC</sequence>
<comment type="caution">
    <text evidence="1">The sequence shown here is derived from an EMBL/GenBank/DDBJ whole genome shotgun (WGS) entry which is preliminary data.</text>
</comment>
<gene>
    <name evidence="1" type="ORF">Zmor_017807</name>
</gene>
<name>A0AA38ID35_9CUCU</name>
<dbReference type="EMBL" id="JALNTZ010000005">
    <property type="protein sequence ID" value="KAJ3651794.1"/>
    <property type="molecule type" value="Genomic_DNA"/>
</dbReference>
<evidence type="ECO:0000313" key="2">
    <source>
        <dbReference type="Proteomes" id="UP001168821"/>
    </source>
</evidence>
<protein>
    <submittedName>
        <fullName evidence="1">Uncharacterized protein</fullName>
    </submittedName>
</protein>
<organism evidence="1 2">
    <name type="scientific">Zophobas morio</name>
    <dbReference type="NCBI Taxonomy" id="2755281"/>
    <lineage>
        <taxon>Eukaryota</taxon>
        <taxon>Metazoa</taxon>
        <taxon>Ecdysozoa</taxon>
        <taxon>Arthropoda</taxon>
        <taxon>Hexapoda</taxon>
        <taxon>Insecta</taxon>
        <taxon>Pterygota</taxon>
        <taxon>Neoptera</taxon>
        <taxon>Endopterygota</taxon>
        <taxon>Coleoptera</taxon>
        <taxon>Polyphaga</taxon>
        <taxon>Cucujiformia</taxon>
        <taxon>Tenebrionidae</taxon>
        <taxon>Zophobas</taxon>
    </lineage>
</organism>
<proteinExistence type="predicted"/>